<dbReference type="InterPro" id="IPR004550">
    <property type="entry name" value="AsnASE_II"/>
</dbReference>
<dbReference type="Pfam" id="PF00710">
    <property type="entry name" value="Asparaginase"/>
    <property type="match status" value="1"/>
</dbReference>
<dbReference type="FunFam" id="3.40.50.1170:FF:000001">
    <property type="entry name" value="L-asparaginase 2"/>
    <property type="match status" value="1"/>
</dbReference>
<accession>A0A1X7M1P2</accession>
<reference evidence="10" key="1">
    <citation type="submission" date="2017-04" db="EMBL/GenBank/DDBJ databases">
        <authorList>
            <person name="Varghese N."/>
            <person name="Submissions S."/>
        </authorList>
    </citation>
    <scope>NUCLEOTIDE SEQUENCE [LARGE SCALE GENOMIC DNA]</scope>
    <source>
        <strain evidence="10">LMG 29540</strain>
    </source>
</reference>
<name>A0A1X7M1P2_9BURK</name>
<evidence type="ECO:0000256" key="5">
    <source>
        <dbReference type="PROSITE-ProRule" id="PRU10099"/>
    </source>
</evidence>
<dbReference type="GO" id="GO:0004067">
    <property type="term" value="F:asparaginase activity"/>
    <property type="evidence" value="ECO:0007669"/>
    <property type="project" value="UniProtKB-UniRule"/>
</dbReference>
<evidence type="ECO:0000313" key="9">
    <source>
        <dbReference type="EMBL" id="SMG59637.1"/>
    </source>
</evidence>
<dbReference type="PROSITE" id="PS51732">
    <property type="entry name" value="ASN_GLN_ASE_3"/>
    <property type="match status" value="1"/>
</dbReference>
<dbReference type="PIRSF" id="PIRSF500176">
    <property type="entry name" value="L_ASNase"/>
    <property type="match status" value="1"/>
</dbReference>
<dbReference type="PROSITE" id="PS00144">
    <property type="entry name" value="ASN_GLN_ASE_1"/>
    <property type="match status" value="1"/>
</dbReference>
<dbReference type="Pfam" id="PF17763">
    <property type="entry name" value="Asparaginase_C"/>
    <property type="match status" value="1"/>
</dbReference>
<keyword evidence="2" id="KW-0378">Hydrolase</keyword>
<dbReference type="SMART" id="SM00870">
    <property type="entry name" value="Asparaginase"/>
    <property type="match status" value="1"/>
</dbReference>
<proteinExistence type="inferred from homology"/>
<feature type="domain" description="Asparaginase/glutaminase C-terminal" evidence="8">
    <location>
        <begin position="227"/>
        <end position="333"/>
    </location>
</feature>
<feature type="binding site" evidence="4">
    <location>
        <begin position="100"/>
        <end position="101"/>
    </location>
    <ligand>
        <name>substrate</name>
    </ligand>
</feature>
<feature type="binding site" evidence="4">
    <location>
        <position position="67"/>
    </location>
    <ligand>
        <name>substrate</name>
    </ligand>
</feature>
<dbReference type="AlphaFoldDB" id="A0A1X7M1P2"/>
<dbReference type="RefSeq" id="WP_085488920.1">
    <property type="nucleotide sequence ID" value="NZ_FXAT01000013.1"/>
</dbReference>
<feature type="active site" evidence="6">
    <location>
        <position position="100"/>
    </location>
</feature>
<dbReference type="Gene3D" id="3.40.50.1170">
    <property type="entry name" value="L-asparaginase, N-terminal domain"/>
    <property type="match status" value="1"/>
</dbReference>
<evidence type="ECO:0000256" key="4">
    <source>
        <dbReference type="PIRSR" id="PIRSR001220-2"/>
    </source>
</evidence>
<dbReference type="CDD" id="cd08964">
    <property type="entry name" value="L-asparaginase_II"/>
    <property type="match status" value="1"/>
</dbReference>
<protein>
    <submittedName>
        <fullName evidence="9">L-asparaginase</fullName>
    </submittedName>
</protein>
<dbReference type="InterPro" id="IPR006034">
    <property type="entry name" value="Asparaginase/glutaminase-like"/>
</dbReference>
<keyword evidence="10" id="KW-1185">Reference proteome</keyword>
<dbReference type="InterPro" id="IPR040919">
    <property type="entry name" value="Asparaginase_C"/>
</dbReference>
<dbReference type="PRINTS" id="PR00139">
    <property type="entry name" value="ASNGLNASE"/>
</dbReference>
<dbReference type="Gene3D" id="3.40.50.40">
    <property type="match status" value="1"/>
</dbReference>
<evidence type="ECO:0000256" key="3">
    <source>
        <dbReference type="PIRSR" id="PIRSR001220-1"/>
    </source>
</evidence>
<dbReference type="PIRSF" id="PIRSF001220">
    <property type="entry name" value="L-ASNase_gatD"/>
    <property type="match status" value="1"/>
</dbReference>
<gene>
    <name evidence="9" type="ORF">SAMN06265784_113150</name>
</gene>
<comment type="similarity">
    <text evidence="1">Belongs to the asparaginase 1 family.</text>
</comment>
<dbReference type="SFLD" id="SFLDS00057">
    <property type="entry name" value="Glutaminase/Asparaginase"/>
    <property type="match status" value="1"/>
</dbReference>
<dbReference type="GO" id="GO:0006528">
    <property type="term" value="P:asparagine metabolic process"/>
    <property type="evidence" value="ECO:0007669"/>
    <property type="project" value="InterPro"/>
</dbReference>
<dbReference type="Proteomes" id="UP000193228">
    <property type="component" value="Unassembled WGS sequence"/>
</dbReference>
<dbReference type="InterPro" id="IPR027474">
    <property type="entry name" value="L-asparaginase_N"/>
</dbReference>
<feature type="active site" evidence="5">
    <location>
        <position position="20"/>
    </location>
</feature>
<evidence type="ECO:0000313" key="10">
    <source>
        <dbReference type="Proteomes" id="UP000193228"/>
    </source>
</evidence>
<evidence type="ECO:0000256" key="2">
    <source>
        <dbReference type="ARBA" id="ARBA00022801"/>
    </source>
</evidence>
<dbReference type="STRING" id="1515439.SAMN06265784_113150"/>
<evidence type="ECO:0000256" key="6">
    <source>
        <dbReference type="PROSITE-ProRule" id="PRU10100"/>
    </source>
</evidence>
<evidence type="ECO:0000259" key="7">
    <source>
        <dbReference type="Pfam" id="PF00710"/>
    </source>
</evidence>
<dbReference type="PANTHER" id="PTHR11707">
    <property type="entry name" value="L-ASPARAGINASE"/>
    <property type="match status" value="1"/>
</dbReference>
<feature type="active site" description="O-isoaspartyl threonine intermediate" evidence="3">
    <location>
        <position position="20"/>
    </location>
</feature>
<dbReference type="SUPFAM" id="SSF53774">
    <property type="entry name" value="Glutaminase/Asparaginase"/>
    <property type="match status" value="1"/>
</dbReference>
<dbReference type="InterPro" id="IPR020827">
    <property type="entry name" value="Asparaginase/glutaminase_AS1"/>
</dbReference>
<evidence type="ECO:0000259" key="8">
    <source>
        <dbReference type="Pfam" id="PF17763"/>
    </source>
</evidence>
<evidence type="ECO:0000256" key="1">
    <source>
        <dbReference type="ARBA" id="ARBA00010518"/>
    </source>
</evidence>
<dbReference type="InterPro" id="IPR027475">
    <property type="entry name" value="Asparaginase/glutaminase_AS2"/>
</dbReference>
<dbReference type="PROSITE" id="PS00917">
    <property type="entry name" value="ASN_GLN_ASE_2"/>
    <property type="match status" value="1"/>
</dbReference>
<dbReference type="OrthoDB" id="9788068at2"/>
<dbReference type="InterPro" id="IPR037152">
    <property type="entry name" value="L-asparaginase_N_sf"/>
</dbReference>
<feature type="domain" description="L-asparaginase N-terminal" evidence="7">
    <location>
        <begin position="12"/>
        <end position="202"/>
    </location>
</feature>
<dbReference type="InterPro" id="IPR036152">
    <property type="entry name" value="Asp/glu_Ase-like_sf"/>
</dbReference>
<organism evidence="9 10">
    <name type="scientific">Paraburkholderia susongensis</name>
    <dbReference type="NCBI Taxonomy" id="1515439"/>
    <lineage>
        <taxon>Bacteria</taxon>
        <taxon>Pseudomonadati</taxon>
        <taxon>Pseudomonadota</taxon>
        <taxon>Betaproteobacteria</taxon>
        <taxon>Burkholderiales</taxon>
        <taxon>Burkholderiaceae</taxon>
        <taxon>Paraburkholderia</taxon>
    </lineage>
</organism>
<dbReference type="EMBL" id="FXAT01000013">
    <property type="protein sequence ID" value="SMG59637.1"/>
    <property type="molecule type" value="Genomic_DNA"/>
</dbReference>
<dbReference type="PANTHER" id="PTHR11707:SF28">
    <property type="entry name" value="60 KDA LYSOPHOSPHOLIPASE"/>
    <property type="match status" value="1"/>
</dbReference>
<sequence>MNPAIETTPHVLLVLGTGGTIAGSGVGAGAASLEYVAGTVGVAELVRGADAPSGFVFHAEQVAQIDSKDMTLSIWRDLADRCATALTDNSVGGIIITHGTDTIEETAFFLASVFPSLTKPIVLTCAMRPATALSPDGPQNLRDAVAVAVASGISGVFVVCAGEIHDASYVRKSHPYRLNAFESGELGPVGYVEEGNPRLTRPATNAGNSSCNWKLISSIDIADWPSVEIVTSFAGTRGRLVDILTRERESGAPNAVDGLILAATGNGSLHEDLIAAALRAQTAGIEVWRASRCLNGTIVPTSRDRFPHAGTLTPVKARIALLLRLLTERSVAKSRQPA</sequence>
<dbReference type="InterPro" id="IPR027473">
    <property type="entry name" value="L-asparaginase_C"/>
</dbReference>